<dbReference type="Proteomes" id="UP001529510">
    <property type="component" value="Unassembled WGS sequence"/>
</dbReference>
<feature type="non-terminal residue" evidence="1">
    <location>
        <position position="1"/>
    </location>
</feature>
<gene>
    <name evidence="1" type="ORF">M9458_026718</name>
</gene>
<sequence>EGDDVRVGIHTALGAAAPHALHGLAGAIGAAGSQGAGNLTWTHAKVWAH</sequence>
<accession>A0ABD0PUW2</accession>
<comment type="caution">
    <text evidence="1">The sequence shown here is derived from an EMBL/GenBank/DDBJ whole genome shotgun (WGS) entry which is preliminary data.</text>
</comment>
<organism evidence="1 2">
    <name type="scientific">Cirrhinus mrigala</name>
    <name type="common">Mrigala</name>
    <dbReference type="NCBI Taxonomy" id="683832"/>
    <lineage>
        <taxon>Eukaryota</taxon>
        <taxon>Metazoa</taxon>
        <taxon>Chordata</taxon>
        <taxon>Craniata</taxon>
        <taxon>Vertebrata</taxon>
        <taxon>Euteleostomi</taxon>
        <taxon>Actinopterygii</taxon>
        <taxon>Neopterygii</taxon>
        <taxon>Teleostei</taxon>
        <taxon>Ostariophysi</taxon>
        <taxon>Cypriniformes</taxon>
        <taxon>Cyprinidae</taxon>
        <taxon>Labeoninae</taxon>
        <taxon>Labeonini</taxon>
        <taxon>Cirrhinus</taxon>
    </lineage>
</organism>
<reference evidence="1 2" key="1">
    <citation type="submission" date="2024-05" db="EMBL/GenBank/DDBJ databases">
        <title>Genome sequencing and assembly of Indian major carp, Cirrhinus mrigala (Hamilton, 1822).</title>
        <authorList>
            <person name="Mohindra V."/>
            <person name="Chowdhury L.M."/>
            <person name="Lal K."/>
            <person name="Jena J.K."/>
        </authorList>
    </citation>
    <scope>NUCLEOTIDE SEQUENCE [LARGE SCALE GENOMIC DNA]</scope>
    <source>
        <strain evidence="1">CM1030</strain>
        <tissue evidence="1">Blood</tissue>
    </source>
</reference>
<keyword evidence="2" id="KW-1185">Reference proteome</keyword>
<evidence type="ECO:0000313" key="1">
    <source>
        <dbReference type="EMBL" id="KAL0177824.1"/>
    </source>
</evidence>
<dbReference type="AlphaFoldDB" id="A0ABD0PUW2"/>
<proteinExistence type="predicted"/>
<dbReference type="EMBL" id="JAMKFB020000013">
    <property type="protein sequence ID" value="KAL0177824.1"/>
    <property type="molecule type" value="Genomic_DNA"/>
</dbReference>
<evidence type="ECO:0000313" key="2">
    <source>
        <dbReference type="Proteomes" id="UP001529510"/>
    </source>
</evidence>
<protein>
    <submittedName>
        <fullName evidence="1">Uncharacterized protein</fullName>
    </submittedName>
</protein>
<name>A0ABD0PUW2_CIRMR</name>